<dbReference type="AlphaFoldDB" id="A0A918ISC4"/>
<gene>
    <name evidence="2" type="ORF">GCM10011452_18420</name>
</gene>
<feature type="transmembrane region" description="Helical" evidence="1">
    <location>
        <begin position="233"/>
        <end position="254"/>
    </location>
</feature>
<keyword evidence="1" id="KW-0812">Transmembrane</keyword>
<proteinExistence type="predicted"/>
<feature type="transmembrane region" description="Helical" evidence="1">
    <location>
        <begin position="34"/>
        <end position="54"/>
    </location>
</feature>
<feature type="transmembrane region" description="Helical" evidence="1">
    <location>
        <begin position="103"/>
        <end position="119"/>
    </location>
</feature>
<dbReference type="EMBL" id="BMYQ01000004">
    <property type="protein sequence ID" value="GGW30128.1"/>
    <property type="molecule type" value="Genomic_DNA"/>
</dbReference>
<reference evidence="2" key="1">
    <citation type="journal article" date="2014" name="Int. J. Syst. Evol. Microbiol.">
        <title>Complete genome sequence of Corynebacterium casei LMG S-19264T (=DSM 44701T), isolated from a smear-ripened cheese.</title>
        <authorList>
            <consortium name="US DOE Joint Genome Institute (JGI-PGF)"/>
            <person name="Walter F."/>
            <person name="Albersmeier A."/>
            <person name="Kalinowski J."/>
            <person name="Ruckert C."/>
        </authorList>
    </citation>
    <scope>NUCLEOTIDE SEQUENCE</scope>
    <source>
        <strain evidence="2">KCTC 23714</strain>
    </source>
</reference>
<sequence length="311" mass="33596">MGRIEAARHNVRDIFGKRARQSIVSTKSGKGKAVVARLAGAALRAVLVMLLVATPSVLLPGTDSDGKQMIALVALFAGALTFTEYKTSYPSLIEFRDAPPFNRVRFLILFFTVFTLTVIEKTSVEPTTLSTLVSALGIVVSGALDFPYSPVRLATLMMADGASEAQVLAVRTAAGTAYLISLLGLAVFVLLLKLKGWPNRDGGFNVWVNLPTFDPTSNGDVVVRLERDSRINIALGFLLPFLIPAVVKIGSTGFEPLTLTTPQTLIWTMTAWAFLPCSLFMRGIAMGKIADMIRDKRRISGVEEGSDYLPA</sequence>
<feature type="transmembrane region" description="Helical" evidence="1">
    <location>
        <begin position="168"/>
        <end position="192"/>
    </location>
</feature>
<dbReference type="Proteomes" id="UP000628984">
    <property type="component" value="Unassembled WGS sequence"/>
</dbReference>
<feature type="transmembrane region" description="Helical" evidence="1">
    <location>
        <begin position="131"/>
        <end position="148"/>
    </location>
</feature>
<protein>
    <submittedName>
        <fullName evidence="2">Membrane protein</fullName>
    </submittedName>
</protein>
<evidence type="ECO:0000256" key="1">
    <source>
        <dbReference type="SAM" id="Phobius"/>
    </source>
</evidence>
<keyword evidence="1" id="KW-1133">Transmembrane helix</keyword>
<reference evidence="2" key="2">
    <citation type="submission" date="2020-09" db="EMBL/GenBank/DDBJ databases">
        <authorList>
            <person name="Sun Q."/>
            <person name="Kim S."/>
        </authorList>
    </citation>
    <scope>NUCLEOTIDE SEQUENCE</scope>
    <source>
        <strain evidence="2">KCTC 23714</strain>
    </source>
</reference>
<accession>A0A918ISC4</accession>
<comment type="caution">
    <text evidence="2">The sequence shown here is derived from an EMBL/GenBank/DDBJ whole genome shotgun (WGS) entry which is preliminary data.</text>
</comment>
<evidence type="ECO:0000313" key="2">
    <source>
        <dbReference type="EMBL" id="GGW30128.1"/>
    </source>
</evidence>
<feature type="transmembrane region" description="Helical" evidence="1">
    <location>
        <begin position="266"/>
        <end position="285"/>
    </location>
</feature>
<evidence type="ECO:0000313" key="3">
    <source>
        <dbReference type="Proteomes" id="UP000628984"/>
    </source>
</evidence>
<keyword evidence="1" id="KW-0472">Membrane</keyword>
<name>A0A918ISC4_9RHOB</name>
<organism evidence="2 3">
    <name type="scientific">Gemmobacter lanyuensis</name>
    <dbReference type="NCBI Taxonomy" id="1054497"/>
    <lineage>
        <taxon>Bacteria</taxon>
        <taxon>Pseudomonadati</taxon>
        <taxon>Pseudomonadota</taxon>
        <taxon>Alphaproteobacteria</taxon>
        <taxon>Rhodobacterales</taxon>
        <taxon>Paracoccaceae</taxon>
        <taxon>Gemmobacter</taxon>
    </lineage>
</organism>
<keyword evidence="3" id="KW-1185">Reference proteome</keyword>